<accession>A0ABM5Z6J4</accession>
<sequence length="41" mass="4808">MLLVNGFEIPLFSPHEKTSKLENRHRGKKIVMDVPVKNYKI</sequence>
<evidence type="ECO:0000313" key="1">
    <source>
        <dbReference type="EMBL" id="AMP14755.1"/>
    </source>
</evidence>
<dbReference type="Proteomes" id="UP000074914">
    <property type="component" value="Chromosome"/>
</dbReference>
<gene>
    <name evidence="1" type="ORF">CPter291_2498</name>
</gene>
<dbReference type="EMBL" id="CP013236">
    <property type="protein sequence ID" value="AMP14755.1"/>
    <property type="molecule type" value="Genomic_DNA"/>
</dbReference>
<keyword evidence="2" id="KW-1185">Reference proteome</keyword>
<name>A0ABM5Z6J4_9BURK</name>
<reference evidence="1 2" key="1">
    <citation type="submission" date="2015-11" db="EMBL/GenBank/DDBJ databases">
        <title>Exploring the genomic traits of fungus-feeding bacterial genus Collimonas.</title>
        <authorList>
            <person name="Song C."/>
            <person name="Schmidt R."/>
            <person name="de Jager V."/>
            <person name="Krzyzanowska D."/>
            <person name="Jongedijk E."/>
            <person name="Cankar K."/>
            <person name="Beekwilder J."/>
            <person name="van Veen A."/>
            <person name="de Boer W."/>
            <person name="van Veen J.A."/>
            <person name="Garbeva P."/>
        </authorList>
    </citation>
    <scope>NUCLEOTIDE SEQUENCE [LARGE SCALE GENOMIC DNA]</scope>
    <source>
        <strain evidence="1 2">Ter291</strain>
    </source>
</reference>
<evidence type="ECO:0000313" key="2">
    <source>
        <dbReference type="Proteomes" id="UP000074914"/>
    </source>
</evidence>
<protein>
    <submittedName>
        <fullName evidence="1">Uncharacterized protein</fullName>
    </submittedName>
</protein>
<proteinExistence type="predicted"/>
<organism evidence="1 2">
    <name type="scientific">Collimonas pratensis</name>
    <dbReference type="NCBI Taxonomy" id="279113"/>
    <lineage>
        <taxon>Bacteria</taxon>
        <taxon>Pseudomonadati</taxon>
        <taxon>Pseudomonadota</taxon>
        <taxon>Betaproteobacteria</taxon>
        <taxon>Burkholderiales</taxon>
        <taxon>Oxalobacteraceae</taxon>
        <taxon>Collimonas</taxon>
    </lineage>
</organism>